<name>A0ACD3AMQ9_9AGAR</name>
<evidence type="ECO:0000313" key="2">
    <source>
        <dbReference type="Proteomes" id="UP000308600"/>
    </source>
</evidence>
<sequence length="212" mass="23462">MAKKGKDEAPTPQSATNRDIMQRLNYLYQASVYLSNISPPSTPTSVAQEDASHKPRKKRVTTKDLAKSYVSTMRTAGLKTTVKMDPGVKRTLCQGCNIVMIPGSTVRIRVKSSSSHGHRITYTCTECQKSRCIPAPPHIDSSSIRETDFGDKIVVDEVSTPARSSLPKHRPHKRKPKPCQLPLFAQSVGHVTFRGNERLPDCENSDNGIFIT</sequence>
<organism evidence="1 2">
    <name type="scientific">Pluteus cervinus</name>
    <dbReference type="NCBI Taxonomy" id="181527"/>
    <lineage>
        <taxon>Eukaryota</taxon>
        <taxon>Fungi</taxon>
        <taxon>Dikarya</taxon>
        <taxon>Basidiomycota</taxon>
        <taxon>Agaricomycotina</taxon>
        <taxon>Agaricomycetes</taxon>
        <taxon>Agaricomycetidae</taxon>
        <taxon>Agaricales</taxon>
        <taxon>Pluteineae</taxon>
        <taxon>Pluteaceae</taxon>
        <taxon>Pluteus</taxon>
    </lineage>
</organism>
<keyword evidence="2" id="KW-1185">Reference proteome</keyword>
<dbReference type="EMBL" id="ML208402">
    <property type="protein sequence ID" value="TFK66529.1"/>
    <property type="molecule type" value="Genomic_DNA"/>
</dbReference>
<protein>
    <submittedName>
        <fullName evidence="1">Rpr2-domain-containing protein</fullName>
    </submittedName>
</protein>
<reference evidence="1 2" key="1">
    <citation type="journal article" date="2019" name="Nat. Ecol. Evol.">
        <title>Megaphylogeny resolves global patterns of mushroom evolution.</title>
        <authorList>
            <person name="Varga T."/>
            <person name="Krizsan K."/>
            <person name="Foldi C."/>
            <person name="Dima B."/>
            <person name="Sanchez-Garcia M."/>
            <person name="Sanchez-Ramirez S."/>
            <person name="Szollosi G.J."/>
            <person name="Szarkandi J.G."/>
            <person name="Papp V."/>
            <person name="Albert L."/>
            <person name="Andreopoulos W."/>
            <person name="Angelini C."/>
            <person name="Antonin V."/>
            <person name="Barry K.W."/>
            <person name="Bougher N.L."/>
            <person name="Buchanan P."/>
            <person name="Buyck B."/>
            <person name="Bense V."/>
            <person name="Catcheside P."/>
            <person name="Chovatia M."/>
            <person name="Cooper J."/>
            <person name="Damon W."/>
            <person name="Desjardin D."/>
            <person name="Finy P."/>
            <person name="Geml J."/>
            <person name="Haridas S."/>
            <person name="Hughes K."/>
            <person name="Justo A."/>
            <person name="Karasinski D."/>
            <person name="Kautmanova I."/>
            <person name="Kiss B."/>
            <person name="Kocsube S."/>
            <person name="Kotiranta H."/>
            <person name="LaButti K.M."/>
            <person name="Lechner B.E."/>
            <person name="Liimatainen K."/>
            <person name="Lipzen A."/>
            <person name="Lukacs Z."/>
            <person name="Mihaltcheva S."/>
            <person name="Morgado L.N."/>
            <person name="Niskanen T."/>
            <person name="Noordeloos M.E."/>
            <person name="Ohm R.A."/>
            <person name="Ortiz-Santana B."/>
            <person name="Ovrebo C."/>
            <person name="Racz N."/>
            <person name="Riley R."/>
            <person name="Savchenko A."/>
            <person name="Shiryaev A."/>
            <person name="Soop K."/>
            <person name="Spirin V."/>
            <person name="Szebenyi C."/>
            <person name="Tomsovsky M."/>
            <person name="Tulloss R.E."/>
            <person name="Uehling J."/>
            <person name="Grigoriev I.V."/>
            <person name="Vagvolgyi C."/>
            <person name="Papp T."/>
            <person name="Martin F.M."/>
            <person name="Miettinen O."/>
            <person name="Hibbett D.S."/>
            <person name="Nagy L.G."/>
        </authorList>
    </citation>
    <scope>NUCLEOTIDE SEQUENCE [LARGE SCALE GENOMIC DNA]</scope>
    <source>
        <strain evidence="1 2">NL-1719</strain>
    </source>
</reference>
<gene>
    <name evidence="1" type="ORF">BDN72DRAFT_844209</name>
</gene>
<accession>A0ACD3AMQ9</accession>
<proteinExistence type="predicted"/>
<dbReference type="Proteomes" id="UP000308600">
    <property type="component" value="Unassembled WGS sequence"/>
</dbReference>
<evidence type="ECO:0000313" key="1">
    <source>
        <dbReference type="EMBL" id="TFK66529.1"/>
    </source>
</evidence>